<dbReference type="GO" id="GO:0001508">
    <property type="term" value="P:action potential"/>
    <property type="evidence" value="ECO:0007669"/>
    <property type="project" value="TreeGrafter"/>
</dbReference>
<dbReference type="InterPro" id="IPR028325">
    <property type="entry name" value="VG_K_chnl"/>
</dbReference>
<evidence type="ECO:0000259" key="10">
    <source>
        <dbReference type="Pfam" id="PF07885"/>
    </source>
</evidence>
<dbReference type="PANTHER" id="PTHR11537:SF252">
    <property type="entry name" value="POTASSIUM VOLTAGE-GATED CHANNEL PROTEIN SHAW"/>
    <property type="match status" value="1"/>
</dbReference>
<accession>A0AAW9QQP0</accession>
<feature type="domain" description="Solute-binding protein family 3/N-terminal" evidence="9">
    <location>
        <begin position="74"/>
        <end position="144"/>
    </location>
</feature>
<evidence type="ECO:0000256" key="2">
    <source>
        <dbReference type="ARBA" id="ARBA00022448"/>
    </source>
</evidence>
<dbReference type="SUPFAM" id="SSF53850">
    <property type="entry name" value="Periplasmic binding protein-like II"/>
    <property type="match status" value="1"/>
</dbReference>
<keyword evidence="3 8" id="KW-0812">Transmembrane</keyword>
<keyword evidence="6 8" id="KW-0472">Membrane</keyword>
<dbReference type="GO" id="GO:0008076">
    <property type="term" value="C:voltage-gated potassium channel complex"/>
    <property type="evidence" value="ECO:0007669"/>
    <property type="project" value="InterPro"/>
</dbReference>
<dbReference type="Pfam" id="PF07885">
    <property type="entry name" value="Ion_trans_2"/>
    <property type="match status" value="1"/>
</dbReference>
<dbReference type="PANTHER" id="PTHR11537">
    <property type="entry name" value="VOLTAGE-GATED POTASSIUM CHANNEL"/>
    <property type="match status" value="1"/>
</dbReference>
<evidence type="ECO:0000256" key="8">
    <source>
        <dbReference type="SAM" id="Phobius"/>
    </source>
</evidence>
<sequence>MVLSPLRSIVGFGIALLSFSPVPILARAANPSAPTGAIALSDAPAKGKPLRVGLLGVSRAAPSPSGTNRESDTKIECWKELARAMDLKYRSIAYTNPTEAFKDLGAGKLDLIVGNVGITADRIAKFDFTQPVYQEKLTLLLRGSPPTLWSAIRPFLGWAFLSSVGGIVLCITVVGHLLWLAERHQNPKQFPPVYFKGAGEGIWCALVTLTTVGYGDRYPLTPLGRSIIGTWMILSVVVITSLTAGIATTLAVAFSARPLERFDRPNDLQGARIATVGRESASTQWATF</sequence>
<feature type="transmembrane region" description="Helical" evidence="8">
    <location>
        <begin position="155"/>
        <end position="181"/>
    </location>
</feature>
<dbReference type="InterPro" id="IPR013099">
    <property type="entry name" value="K_chnl_dom"/>
</dbReference>
<evidence type="ECO:0000313" key="12">
    <source>
        <dbReference type="Proteomes" id="UP001328733"/>
    </source>
</evidence>
<dbReference type="AlphaFoldDB" id="A0AAW9QQP0"/>
<dbReference type="Proteomes" id="UP001328733">
    <property type="component" value="Unassembled WGS sequence"/>
</dbReference>
<keyword evidence="5" id="KW-0406">Ion transport</keyword>
<comment type="caution">
    <text evidence="11">The sequence shown here is derived from an EMBL/GenBank/DDBJ whole genome shotgun (WGS) entry which is preliminary data.</text>
</comment>
<proteinExistence type="predicted"/>
<feature type="transmembrane region" description="Helical" evidence="8">
    <location>
        <begin position="193"/>
        <end position="215"/>
    </location>
</feature>
<evidence type="ECO:0000256" key="3">
    <source>
        <dbReference type="ARBA" id="ARBA00022692"/>
    </source>
</evidence>
<evidence type="ECO:0000256" key="1">
    <source>
        <dbReference type="ARBA" id="ARBA00004141"/>
    </source>
</evidence>
<dbReference type="Gene3D" id="1.10.287.70">
    <property type="match status" value="1"/>
</dbReference>
<dbReference type="GO" id="GO:0005251">
    <property type="term" value="F:delayed rectifier potassium channel activity"/>
    <property type="evidence" value="ECO:0007669"/>
    <property type="project" value="TreeGrafter"/>
</dbReference>
<feature type="transmembrane region" description="Helical" evidence="8">
    <location>
        <begin position="227"/>
        <end position="254"/>
    </location>
</feature>
<feature type="domain" description="Potassium channel" evidence="10">
    <location>
        <begin position="198"/>
        <end position="250"/>
    </location>
</feature>
<evidence type="ECO:0000256" key="5">
    <source>
        <dbReference type="ARBA" id="ARBA00023065"/>
    </source>
</evidence>
<dbReference type="InterPro" id="IPR001638">
    <property type="entry name" value="Solute-binding_3/MltF_N"/>
</dbReference>
<evidence type="ECO:0000256" key="6">
    <source>
        <dbReference type="ARBA" id="ARBA00023136"/>
    </source>
</evidence>
<dbReference type="Pfam" id="PF00497">
    <property type="entry name" value="SBP_bac_3"/>
    <property type="match status" value="1"/>
</dbReference>
<reference evidence="11 12" key="1">
    <citation type="submission" date="2024-01" db="EMBL/GenBank/DDBJ databases">
        <title>Genomic insights into the taxonomy and metabolism of the cyanobacterium Pannus brasiliensis CCIBt3594.</title>
        <authorList>
            <person name="Machado M."/>
            <person name="Botero N.B."/>
            <person name="Andreote A.P.D."/>
            <person name="Feitosa A.M.T."/>
            <person name="Popin R."/>
            <person name="Sivonen K."/>
            <person name="Fiore M.F."/>
        </authorList>
    </citation>
    <scope>NUCLEOTIDE SEQUENCE [LARGE SCALE GENOMIC DNA]</scope>
    <source>
        <strain evidence="11 12">CCIBt3594</strain>
    </source>
</reference>
<gene>
    <name evidence="11" type="ORF">V0288_19785</name>
</gene>
<keyword evidence="4 8" id="KW-1133">Transmembrane helix</keyword>
<evidence type="ECO:0000259" key="9">
    <source>
        <dbReference type="Pfam" id="PF00497"/>
    </source>
</evidence>
<evidence type="ECO:0000313" key="11">
    <source>
        <dbReference type="EMBL" id="MEG3439378.1"/>
    </source>
</evidence>
<protein>
    <submittedName>
        <fullName evidence="11">Transporter substrate-binding domain-containing protein</fullName>
    </submittedName>
</protein>
<dbReference type="RefSeq" id="WP_332866864.1">
    <property type="nucleotide sequence ID" value="NZ_JBAFSM010000047.1"/>
</dbReference>
<dbReference type="EMBL" id="JBAFSM010000047">
    <property type="protein sequence ID" value="MEG3439378.1"/>
    <property type="molecule type" value="Genomic_DNA"/>
</dbReference>
<evidence type="ECO:0000256" key="7">
    <source>
        <dbReference type="ARBA" id="ARBA00023303"/>
    </source>
</evidence>
<name>A0AAW9QQP0_9CHRO</name>
<dbReference type="SUPFAM" id="SSF81324">
    <property type="entry name" value="Voltage-gated potassium channels"/>
    <property type="match status" value="1"/>
</dbReference>
<keyword evidence="2" id="KW-0813">Transport</keyword>
<keyword evidence="12" id="KW-1185">Reference proteome</keyword>
<dbReference type="GO" id="GO:0015276">
    <property type="term" value="F:ligand-gated monoatomic ion channel activity"/>
    <property type="evidence" value="ECO:0007669"/>
    <property type="project" value="InterPro"/>
</dbReference>
<evidence type="ECO:0000256" key="4">
    <source>
        <dbReference type="ARBA" id="ARBA00022989"/>
    </source>
</evidence>
<comment type="subcellular location">
    <subcellularLocation>
        <location evidence="1">Membrane</location>
        <topology evidence="1">Multi-pass membrane protein</topology>
    </subcellularLocation>
</comment>
<organism evidence="11 12">
    <name type="scientific">Pannus brasiliensis CCIBt3594</name>
    <dbReference type="NCBI Taxonomy" id="1427578"/>
    <lineage>
        <taxon>Bacteria</taxon>
        <taxon>Bacillati</taxon>
        <taxon>Cyanobacteriota</taxon>
        <taxon>Cyanophyceae</taxon>
        <taxon>Oscillatoriophycideae</taxon>
        <taxon>Chroococcales</taxon>
        <taxon>Microcystaceae</taxon>
        <taxon>Pannus</taxon>
    </lineage>
</organism>
<keyword evidence="7" id="KW-0407">Ion channel</keyword>
<dbReference type="Gene3D" id="3.40.190.10">
    <property type="entry name" value="Periplasmic binding protein-like II"/>
    <property type="match status" value="1"/>
</dbReference>